<dbReference type="AlphaFoldDB" id="A0A9J5WQR2"/>
<keyword evidence="4" id="KW-0547">Nucleotide-binding</keyword>
<feature type="transmembrane region" description="Helical" evidence="8">
    <location>
        <begin position="157"/>
        <end position="175"/>
    </location>
</feature>
<dbReference type="PANTHER" id="PTHR24223">
    <property type="entry name" value="ATP-BINDING CASSETTE SUB-FAMILY C"/>
    <property type="match status" value="1"/>
</dbReference>
<dbReference type="EMBL" id="JACXVP010000011">
    <property type="protein sequence ID" value="KAG5577352.1"/>
    <property type="molecule type" value="Genomic_DNA"/>
</dbReference>
<evidence type="ECO:0000313" key="10">
    <source>
        <dbReference type="EMBL" id="KAG5577352.1"/>
    </source>
</evidence>
<dbReference type="PROSITE" id="PS50929">
    <property type="entry name" value="ABC_TM1F"/>
    <property type="match status" value="1"/>
</dbReference>
<evidence type="ECO:0000256" key="6">
    <source>
        <dbReference type="ARBA" id="ARBA00022989"/>
    </source>
</evidence>
<dbReference type="Gene3D" id="1.20.1560.10">
    <property type="entry name" value="ABC transporter type 1, transmembrane domain"/>
    <property type="match status" value="1"/>
</dbReference>
<sequence>TESMDFSNTFCGEHSSSFFEMLNSDACLNHIFLLSVDFLLLLILVCKISLRKSSSRAKSNGFSFTSGIFNGCLGLGYIAFGAWKLKEKHQEYRTVLLLVHGITWLFVSSFISLCKQQTFRTVKIYSIVAFLLAMFLCITSLWKFRYDDGNVIESIEVILNSLSFLGAILLIYSGFKESEYDGTRGVDLCDEIFYKPIQEFEDEINSYEITPFANAGSLGKLSFVWLNPLMKKGKEKILEDVDVPHLRSADGSRTCFDLFNEQVEMLKRKDPLGRPSILMAILLFHHKSILISGVFALIKILTLTTGPLFLHTFIEVAEGRESFKYEGYALTAGFFLVKCLESLAERQWHFRSRLIGLQIWTTILQLILVSCVMFYSIGVASSAALVIVILTVLVNSPLAKLQLKYQTNLMILQDKRLKAITEALVHIKVLKLYSWEKHFMDAINKLRLEETKWLSSVLTQKGYYFVLFWSSPILVSSATFVACYLFQVPLNVSNVFTFLASFRLVQDPIRRLPDVVEAFIEANVSLSRIVKFLEEQ</sequence>
<evidence type="ECO:0000256" key="4">
    <source>
        <dbReference type="ARBA" id="ARBA00022741"/>
    </source>
</evidence>
<dbReference type="InterPro" id="IPR036640">
    <property type="entry name" value="ABC1_TM_sf"/>
</dbReference>
<dbReference type="OrthoDB" id="1737352at2759"/>
<evidence type="ECO:0000256" key="3">
    <source>
        <dbReference type="ARBA" id="ARBA00022692"/>
    </source>
</evidence>
<evidence type="ECO:0000259" key="9">
    <source>
        <dbReference type="PROSITE" id="PS50929"/>
    </source>
</evidence>
<evidence type="ECO:0000256" key="2">
    <source>
        <dbReference type="ARBA" id="ARBA00022448"/>
    </source>
</evidence>
<name>A0A9J5WQR2_SOLCO</name>
<dbReference type="GO" id="GO:0016020">
    <property type="term" value="C:membrane"/>
    <property type="evidence" value="ECO:0007669"/>
    <property type="project" value="UniProtKB-SubCell"/>
</dbReference>
<dbReference type="SUPFAM" id="SSF90123">
    <property type="entry name" value="ABC transporter transmembrane region"/>
    <property type="match status" value="1"/>
</dbReference>
<keyword evidence="6 8" id="KW-1133">Transmembrane helix</keyword>
<keyword evidence="7 8" id="KW-0472">Membrane</keyword>
<dbReference type="InterPro" id="IPR056228">
    <property type="entry name" value="ABCC10-like_N"/>
</dbReference>
<comment type="subcellular location">
    <subcellularLocation>
        <location evidence="1">Membrane</location>
        <topology evidence="1">Multi-pass membrane protein</topology>
    </subcellularLocation>
</comment>
<dbReference type="Pfam" id="PF00664">
    <property type="entry name" value="ABC_membrane"/>
    <property type="match status" value="1"/>
</dbReference>
<feature type="transmembrane region" description="Helical" evidence="8">
    <location>
        <begin position="31"/>
        <end position="50"/>
    </location>
</feature>
<feature type="transmembrane region" description="Helical" evidence="8">
    <location>
        <begin position="462"/>
        <end position="487"/>
    </location>
</feature>
<dbReference type="Pfam" id="PF24358">
    <property type="entry name" value="ABCC10_N"/>
    <property type="match status" value="1"/>
</dbReference>
<dbReference type="GO" id="GO:0140359">
    <property type="term" value="F:ABC-type transporter activity"/>
    <property type="evidence" value="ECO:0007669"/>
    <property type="project" value="InterPro"/>
</dbReference>
<evidence type="ECO:0000313" key="11">
    <source>
        <dbReference type="Proteomes" id="UP000824120"/>
    </source>
</evidence>
<dbReference type="InterPro" id="IPR050173">
    <property type="entry name" value="ABC_transporter_C-like"/>
</dbReference>
<keyword evidence="2" id="KW-0813">Transport</keyword>
<keyword evidence="5" id="KW-0067">ATP-binding</keyword>
<evidence type="ECO:0000256" key="5">
    <source>
        <dbReference type="ARBA" id="ARBA00022840"/>
    </source>
</evidence>
<feature type="transmembrane region" description="Helical" evidence="8">
    <location>
        <begin position="62"/>
        <end position="83"/>
    </location>
</feature>
<keyword evidence="3 8" id="KW-0812">Transmembrane</keyword>
<evidence type="ECO:0000256" key="1">
    <source>
        <dbReference type="ARBA" id="ARBA00004141"/>
    </source>
</evidence>
<reference evidence="10 11" key="1">
    <citation type="submission" date="2020-09" db="EMBL/GenBank/DDBJ databases">
        <title>De no assembly of potato wild relative species, Solanum commersonii.</title>
        <authorList>
            <person name="Cho K."/>
        </authorList>
    </citation>
    <scope>NUCLEOTIDE SEQUENCE [LARGE SCALE GENOMIC DNA]</scope>
    <source>
        <strain evidence="10">LZ3.2</strain>
        <tissue evidence="10">Leaf</tissue>
    </source>
</reference>
<dbReference type="PANTHER" id="PTHR24223:SF263">
    <property type="entry name" value="ABC-TYPE XENOBIOTIC TRANSPORTER"/>
    <property type="match status" value="1"/>
</dbReference>
<evidence type="ECO:0000256" key="8">
    <source>
        <dbReference type="SAM" id="Phobius"/>
    </source>
</evidence>
<proteinExistence type="predicted"/>
<dbReference type="GO" id="GO:0005524">
    <property type="term" value="F:ATP binding"/>
    <property type="evidence" value="ECO:0007669"/>
    <property type="project" value="UniProtKB-KW"/>
</dbReference>
<dbReference type="InterPro" id="IPR044746">
    <property type="entry name" value="ABCC_6TM_D1"/>
</dbReference>
<dbReference type="InterPro" id="IPR011527">
    <property type="entry name" value="ABC1_TM_dom"/>
</dbReference>
<gene>
    <name evidence="10" type="ORF">H5410_057486</name>
</gene>
<evidence type="ECO:0000256" key="7">
    <source>
        <dbReference type="ARBA" id="ARBA00023136"/>
    </source>
</evidence>
<keyword evidence="11" id="KW-1185">Reference proteome</keyword>
<feature type="transmembrane region" description="Helical" evidence="8">
    <location>
        <begin position="383"/>
        <end position="403"/>
    </location>
</feature>
<accession>A0A9J5WQR2</accession>
<feature type="transmembrane region" description="Helical" evidence="8">
    <location>
        <begin position="95"/>
        <end position="113"/>
    </location>
</feature>
<organism evidence="10 11">
    <name type="scientific">Solanum commersonii</name>
    <name type="common">Commerson's wild potato</name>
    <name type="synonym">Commerson's nightshade</name>
    <dbReference type="NCBI Taxonomy" id="4109"/>
    <lineage>
        <taxon>Eukaryota</taxon>
        <taxon>Viridiplantae</taxon>
        <taxon>Streptophyta</taxon>
        <taxon>Embryophyta</taxon>
        <taxon>Tracheophyta</taxon>
        <taxon>Spermatophyta</taxon>
        <taxon>Magnoliopsida</taxon>
        <taxon>eudicotyledons</taxon>
        <taxon>Gunneridae</taxon>
        <taxon>Pentapetalae</taxon>
        <taxon>asterids</taxon>
        <taxon>lamiids</taxon>
        <taxon>Solanales</taxon>
        <taxon>Solanaceae</taxon>
        <taxon>Solanoideae</taxon>
        <taxon>Solaneae</taxon>
        <taxon>Solanum</taxon>
    </lineage>
</organism>
<feature type="non-terminal residue" evidence="10">
    <location>
        <position position="1"/>
    </location>
</feature>
<comment type="caution">
    <text evidence="10">The sequence shown here is derived from an EMBL/GenBank/DDBJ whole genome shotgun (WGS) entry which is preliminary data.</text>
</comment>
<dbReference type="CDD" id="cd18579">
    <property type="entry name" value="ABC_6TM_ABCC_D1"/>
    <property type="match status" value="1"/>
</dbReference>
<feature type="transmembrane region" description="Helical" evidence="8">
    <location>
        <begin position="125"/>
        <end position="145"/>
    </location>
</feature>
<dbReference type="Proteomes" id="UP000824120">
    <property type="component" value="Chromosome 11"/>
</dbReference>
<feature type="domain" description="ABC transmembrane type-1" evidence="9">
    <location>
        <begin position="357"/>
        <end position="521"/>
    </location>
</feature>
<protein>
    <recommendedName>
        <fullName evidence="9">ABC transmembrane type-1 domain-containing protein</fullName>
    </recommendedName>
</protein>